<dbReference type="EMBL" id="CP006646">
    <property type="protein sequence ID" value="AGT35085.1"/>
    <property type="molecule type" value="Genomic_DNA"/>
</dbReference>
<evidence type="ECO:0000259" key="14">
    <source>
        <dbReference type="Pfam" id="PF01930"/>
    </source>
</evidence>
<evidence type="ECO:0000256" key="10">
    <source>
        <dbReference type="ARBA" id="ARBA00023014"/>
    </source>
</evidence>
<dbReference type="Gene3D" id="3.90.320.10">
    <property type="match status" value="1"/>
</dbReference>
<comment type="cofactor">
    <cofactor evidence="13">
        <name>iron-sulfur cluster</name>
        <dbReference type="ChEBI" id="CHEBI:30408"/>
    </cofactor>
</comment>
<keyword evidence="5 13" id="KW-0540">Nuclease</keyword>
<dbReference type="GO" id="GO:0051536">
    <property type="term" value="F:iron-sulfur cluster binding"/>
    <property type="evidence" value="ECO:0007669"/>
    <property type="project" value="UniProtKB-KW"/>
</dbReference>
<dbReference type="InterPro" id="IPR022765">
    <property type="entry name" value="Dna2/Cas4_DUF83"/>
</dbReference>
<evidence type="ECO:0000256" key="5">
    <source>
        <dbReference type="ARBA" id="ARBA00022722"/>
    </source>
</evidence>
<evidence type="ECO:0000256" key="3">
    <source>
        <dbReference type="ARBA" id="ARBA00012768"/>
    </source>
</evidence>
<evidence type="ECO:0000313" key="16">
    <source>
        <dbReference type="Proteomes" id="UP000015543"/>
    </source>
</evidence>
<dbReference type="eggNOG" id="arCOG00786">
    <property type="taxonomic scope" value="Archaea"/>
</dbReference>
<evidence type="ECO:0000256" key="11">
    <source>
        <dbReference type="ARBA" id="ARBA00023118"/>
    </source>
</evidence>
<keyword evidence="7 13" id="KW-0378">Hydrolase</keyword>
<evidence type="ECO:0000256" key="4">
    <source>
        <dbReference type="ARBA" id="ARBA00020049"/>
    </source>
</evidence>
<dbReference type="EC" id="3.1.12.1" evidence="3 13"/>
<evidence type="ECO:0000313" key="15">
    <source>
        <dbReference type="EMBL" id="AGT35085.1"/>
    </source>
</evidence>
<evidence type="ECO:0000256" key="6">
    <source>
        <dbReference type="ARBA" id="ARBA00022723"/>
    </source>
</evidence>
<dbReference type="InterPro" id="IPR051827">
    <property type="entry name" value="Cas4_exonuclease"/>
</dbReference>
<dbReference type="PANTHER" id="PTHR36531">
    <property type="entry name" value="CRISPR-ASSOCIATED EXONUCLEASE CAS4"/>
    <property type="match status" value="1"/>
</dbReference>
<comment type="cofactor">
    <cofactor evidence="13">
        <name>Mg(2+)</name>
        <dbReference type="ChEBI" id="CHEBI:18420"/>
    </cofactor>
    <cofactor evidence="13">
        <name>Mn(2+)</name>
        <dbReference type="ChEBI" id="CHEBI:29035"/>
    </cofactor>
    <text evidence="13">Mg(2+) or Mn(2+) required for ssDNA cleavage activity.</text>
</comment>
<feature type="domain" description="DUF83" evidence="14">
    <location>
        <begin position="57"/>
        <end position="160"/>
    </location>
</feature>
<evidence type="ECO:0000256" key="12">
    <source>
        <dbReference type="ARBA" id="ARBA00023211"/>
    </source>
</evidence>
<organism evidence="15 16">
    <name type="scientific">Thermofilum adornatum</name>
    <dbReference type="NCBI Taxonomy" id="1365176"/>
    <lineage>
        <taxon>Archaea</taxon>
        <taxon>Thermoproteota</taxon>
        <taxon>Thermoprotei</taxon>
        <taxon>Thermofilales</taxon>
        <taxon>Thermofilaceae</taxon>
        <taxon>Thermofilum</taxon>
    </lineage>
</organism>
<dbReference type="Proteomes" id="UP000015543">
    <property type="component" value="Chromosome"/>
</dbReference>
<evidence type="ECO:0000256" key="8">
    <source>
        <dbReference type="ARBA" id="ARBA00022839"/>
    </source>
</evidence>
<sequence length="163" mass="18988">MIPWLIHNFHVREPETYSMENARQVRVLRLQSIQTLVLEPPVRVEFPMRSPELRLRGTADIVSGSKQVTVVEVKAYKRHEFNHFKWQLFAYTLLSEKTVGPTKKAILVLGEKTHTYEVTLETLDATRRLVDKTLKVIESEKPPQTSPSAKCSSCWYKRYCPLF</sequence>
<protein>
    <recommendedName>
        <fullName evidence="4 13">CRISPR-associated exonuclease Cas4</fullName>
        <ecNumber evidence="3 13">3.1.12.1</ecNumber>
    </recommendedName>
</protein>
<evidence type="ECO:0000256" key="2">
    <source>
        <dbReference type="ARBA" id="ARBA00009189"/>
    </source>
</evidence>
<name>S5Z702_9CREN</name>
<keyword evidence="8 13" id="KW-0269">Exonuclease</keyword>
<reference evidence="15 16" key="1">
    <citation type="journal article" date="2013" name="Genome Announc.">
        <title>Complete Genomic Sequence of 'Thermofilum adornatus' Strain 1910bT, a Hyperthermophilic Anaerobic Organotrophic Crenarchaeon.</title>
        <authorList>
            <person name="Dominova I.N."/>
            <person name="Kublanov I.V."/>
            <person name="Podosokorskaya O.A."/>
            <person name="Derbikova K.S."/>
            <person name="Patrushev M.V."/>
            <person name="Toshchakov S.V."/>
        </authorList>
    </citation>
    <scope>NUCLEOTIDE SEQUENCE [LARGE SCALE GENOMIC DNA]</scope>
    <source>
        <strain evidence="16">1910b</strain>
    </source>
</reference>
<dbReference type="NCBIfam" id="TIGR00372">
    <property type="entry name" value="cas4"/>
    <property type="match status" value="1"/>
</dbReference>
<proteinExistence type="inferred from homology"/>
<comment type="cofactor">
    <cofactor evidence="1">
        <name>Mn(2+)</name>
        <dbReference type="ChEBI" id="CHEBI:29035"/>
    </cofactor>
</comment>
<evidence type="ECO:0000256" key="1">
    <source>
        <dbReference type="ARBA" id="ARBA00001936"/>
    </source>
</evidence>
<accession>S5Z702</accession>
<dbReference type="AlphaFoldDB" id="S5Z702"/>
<keyword evidence="11 13" id="KW-0051">Antiviral defense</keyword>
<evidence type="ECO:0000256" key="7">
    <source>
        <dbReference type="ARBA" id="ARBA00022801"/>
    </source>
</evidence>
<dbReference type="Pfam" id="PF01930">
    <property type="entry name" value="Cas_Cas4"/>
    <property type="match status" value="1"/>
</dbReference>
<dbReference type="InterPro" id="IPR013343">
    <property type="entry name" value="CRISPR-assoc_prot_Cas4"/>
</dbReference>
<dbReference type="PANTHER" id="PTHR36531:SF2">
    <property type="entry name" value="CRISPR-ASSOCIATED EXONUCLEASE CAS4"/>
    <property type="match status" value="1"/>
</dbReference>
<evidence type="ECO:0000256" key="13">
    <source>
        <dbReference type="RuleBase" id="RU365022"/>
    </source>
</evidence>
<dbReference type="GO" id="GO:0051607">
    <property type="term" value="P:defense response to virus"/>
    <property type="evidence" value="ECO:0007669"/>
    <property type="project" value="UniProtKB-KW"/>
</dbReference>
<dbReference type="GO" id="GO:0046872">
    <property type="term" value="F:metal ion binding"/>
    <property type="evidence" value="ECO:0007669"/>
    <property type="project" value="UniProtKB-KW"/>
</dbReference>
<keyword evidence="12 13" id="KW-0464">Manganese</keyword>
<comment type="function">
    <text evidence="13">CRISPR (clustered regularly interspaced short palindromic repeat) is an adaptive immune system that provides protection against mobile genetic elements (viruses, transposable elements and conjugative plasmids). CRISPR clusters contain sequences complementary to antecedent mobile elements and target invading nucleic acids. CRISPR clusters are transcribed and processed into CRISPR RNA (crRNA).</text>
</comment>
<gene>
    <name evidence="15" type="ORF">N186_03615</name>
</gene>
<evidence type="ECO:0000256" key="9">
    <source>
        <dbReference type="ARBA" id="ARBA00023004"/>
    </source>
</evidence>
<dbReference type="InterPro" id="IPR011604">
    <property type="entry name" value="PDDEXK-like_dom_sf"/>
</dbReference>
<dbReference type="PATRIC" id="fig|1365176.7.peg.703"/>
<keyword evidence="9 13" id="KW-0408">Iron</keyword>
<keyword evidence="6 13" id="KW-0479">Metal-binding</keyword>
<dbReference type="HOGENOM" id="CLU_126922_0_0_2"/>
<keyword evidence="16" id="KW-1185">Reference proteome</keyword>
<keyword evidence="10 13" id="KW-0411">Iron-sulfur</keyword>
<dbReference type="KEGG" id="thb:N186_03615"/>
<comment type="similarity">
    <text evidence="2 13">Belongs to the CRISPR-associated exonuclease Cas4 family.</text>
</comment>
<dbReference type="GO" id="GO:0004527">
    <property type="term" value="F:exonuclease activity"/>
    <property type="evidence" value="ECO:0007669"/>
    <property type="project" value="UniProtKB-KW"/>
</dbReference>